<accession>A0A9E9LV88</accession>
<dbReference type="AlphaFoldDB" id="A0A9E9LV88"/>
<name>A0A9E9LV88_9BURK</name>
<reference evidence="1" key="1">
    <citation type="journal article" date="2022" name="Front. Microbiol.">
        <title>New perspectives on an old grouping: The genomic and phenotypic variability of Oxalobacter formigenes and the implications for calcium oxalate stone prevention.</title>
        <authorList>
            <person name="Chmiel J.A."/>
            <person name="Carr C."/>
            <person name="Stuivenberg G.A."/>
            <person name="Venema R."/>
            <person name="Chanyi R.M."/>
            <person name="Al K.F."/>
            <person name="Giguere D."/>
            <person name="Say H."/>
            <person name="Akouris P.P."/>
            <person name="Dominguez Romero S.A."/>
            <person name="Kwong A."/>
            <person name="Tai V."/>
            <person name="Koval S.F."/>
            <person name="Razvi H."/>
            <person name="Bjazevic J."/>
            <person name="Burton J.P."/>
        </authorList>
    </citation>
    <scope>NUCLEOTIDE SEQUENCE</scope>
    <source>
        <strain evidence="1">WoOx3</strain>
    </source>
</reference>
<dbReference type="PANTHER" id="PTHR21192">
    <property type="entry name" value="NUCLEAR PROTEIN E3-3"/>
    <property type="match status" value="1"/>
</dbReference>
<dbReference type="InterPro" id="IPR036748">
    <property type="entry name" value="MTH938-like_sf"/>
</dbReference>
<dbReference type="RefSeq" id="WP_269308789.1">
    <property type="nucleotide sequence ID" value="NZ_CP098242.1"/>
</dbReference>
<protein>
    <submittedName>
        <fullName evidence="1">Mth938-like domain-containing protein</fullName>
    </submittedName>
</protein>
<organism evidence="1 2">
    <name type="scientific">Oxalobacter vibrioformis</name>
    <dbReference type="NCBI Taxonomy" id="933080"/>
    <lineage>
        <taxon>Bacteria</taxon>
        <taxon>Pseudomonadati</taxon>
        <taxon>Pseudomonadota</taxon>
        <taxon>Betaproteobacteria</taxon>
        <taxon>Burkholderiales</taxon>
        <taxon>Oxalobacteraceae</taxon>
        <taxon>Oxalobacter</taxon>
    </lineage>
</organism>
<dbReference type="PANTHER" id="PTHR21192:SF2">
    <property type="entry name" value="NADH DEHYDROGENASE [UBIQUINONE] 1 ALPHA SUBCOMPLEX ASSEMBLY FACTOR 3"/>
    <property type="match status" value="1"/>
</dbReference>
<dbReference type="KEGG" id="ovb:NB640_11250"/>
<keyword evidence="2" id="KW-1185">Reference proteome</keyword>
<dbReference type="Gene3D" id="3.40.1230.10">
    <property type="entry name" value="MTH938-like"/>
    <property type="match status" value="1"/>
</dbReference>
<sequence length="126" mass="13946">MTLFENQERHHQAVTAYDEKSVTINHTRFSQSVLVLPDAAPALWPVSDIDSLAPEDFSAIIAVQPNILIIGTGLYQRLLSPPLLVYLSSRKIGVETMNTHAACRTFNLLLSEGRRVALALFLEDTA</sequence>
<dbReference type="InterPro" id="IPR007523">
    <property type="entry name" value="NDUFAF3/AAMDC"/>
</dbReference>
<dbReference type="CDD" id="cd05560">
    <property type="entry name" value="Xcc1710_like"/>
    <property type="match status" value="1"/>
</dbReference>
<evidence type="ECO:0000313" key="2">
    <source>
        <dbReference type="Proteomes" id="UP001156215"/>
    </source>
</evidence>
<dbReference type="EMBL" id="CP098242">
    <property type="protein sequence ID" value="WAW09786.1"/>
    <property type="molecule type" value="Genomic_DNA"/>
</dbReference>
<dbReference type="Pfam" id="PF04430">
    <property type="entry name" value="DUF498"/>
    <property type="match status" value="1"/>
</dbReference>
<dbReference type="Proteomes" id="UP001156215">
    <property type="component" value="Chromosome"/>
</dbReference>
<gene>
    <name evidence="1" type="ORF">NB640_11250</name>
</gene>
<proteinExistence type="predicted"/>
<evidence type="ECO:0000313" key="1">
    <source>
        <dbReference type="EMBL" id="WAW09786.1"/>
    </source>
</evidence>
<dbReference type="SUPFAM" id="SSF64076">
    <property type="entry name" value="MTH938-like"/>
    <property type="match status" value="1"/>
</dbReference>